<dbReference type="Proteomes" id="UP000322244">
    <property type="component" value="Unassembled WGS sequence"/>
</dbReference>
<dbReference type="InterPro" id="IPR017968">
    <property type="entry name" value="Acylphosphatase_CS"/>
</dbReference>
<organism evidence="8 9">
    <name type="scientific">Antrihabitans cavernicola</name>
    <dbReference type="NCBI Taxonomy" id="2495913"/>
    <lineage>
        <taxon>Bacteria</taxon>
        <taxon>Bacillati</taxon>
        <taxon>Actinomycetota</taxon>
        <taxon>Actinomycetes</taxon>
        <taxon>Mycobacteriales</taxon>
        <taxon>Nocardiaceae</taxon>
        <taxon>Antrihabitans</taxon>
    </lineage>
</organism>
<evidence type="ECO:0000256" key="1">
    <source>
        <dbReference type="ARBA" id="ARBA00005614"/>
    </source>
</evidence>
<gene>
    <name evidence="8" type="ORF">FOY51_06990</name>
</gene>
<comment type="caution">
    <text evidence="8">The sequence shown here is derived from an EMBL/GenBank/DDBJ whole genome shotgun (WGS) entry which is preliminary data.</text>
</comment>
<dbReference type="InterPro" id="IPR020456">
    <property type="entry name" value="Acylphosphatase"/>
</dbReference>
<sequence>MHRRPNSEGGHRGVADLRRRFLVGAAADVRLSAWVHGNVQGVGFRWWTRSRALELGLVGHATNTRDGRVSVIAEGSRAQCDKLLALLRSGETPGRVDLVVESWESARGELTGFEER</sequence>
<feature type="domain" description="Acylphosphatase-like" evidence="7">
    <location>
        <begin position="30"/>
        <end position="116"/>
    </location>
</feature>
<reference evidence="8 9" key="1">
    <citation type="submission" date="2019-07" db="EMBL/GenBank/DDBJ databases">
        <title>Rhodococcus cavernicolus sp. nov., isolated from a cave.</title>
        <authorList>
            <person name="Lee S.D."/>
        </authorList>
    </citation>
    <scope>NUCLEOTIDE SEQUENCE [LARGE SCALE GENOMIC DNA]</scope>
    <source>
        <strain evidence="8 9">C1-24</strain>
    </source>
</reference>
<evidence type="ECO:0000256" key="5">
    <source>
        <dbReference type="PROSITE-ProRule" id="PRU00520"/>
    </source>
</evidence>
<feature type="active site" evidence="5">
    <location>
        <position position="63"/>
    </location>
</feature>
<evidence type="ECO:0000256" key="3">
    <source>
        <dbReference type="ARBA" id="ARBA00015991"/>
    </source>
</evidence>
<evidence type="ECO:0000256" key="2">
    <source>
        <dbReference type="ARBA" id="ARBA00012150"/>
    </source>
</evidence>
<evidence type="ECO:0000259" key="7">
    <source>
        <dbReference type="PROSITE" id="PS51160"/>
    </source>
</evidence>
<accession>A0A5A7SFB7</accession>
<dbReference type="AlphaFoldDB" id="A0A5A7SFB7"/>
<dbReference type="PANTHER" id="PTHR47268">
    <property type="entry name" value="ACYLPHOSPHATASE"/>
    <property type="match status" value="1"/>
</dbReference>
<dbReference type="InterPro" id="IPR001792">
    <property type="entry name" value="Acylphosphatase-like_dom"/>
</dbReference>
<comment type="catalytic activity">
    <reaction evidence="4 5">
        <text>an acyl phosphate + H2O = a carboxylate + phosphate + H(+)</text>
        <dbReference type="Rhea" id="RHEA:14965"/>
        <dbReference type="ChEBI" id="CHEBI:15377"/>
        <dbReference type="ChEBI" id="CHEBI:15378"/>
        <dbReference type="ChEBI" id="CHEBI:29067"/>
        <dbReference type="ChEBI" id="CHEBI:43474"/>
        <dbReference type="ChEBI" id="CHEBI:59918"/>
        <dbReference type="EC" id="3.6.1.7"/>
    </reaction>
</comment>
<protein>
    <recommendedName>
        <fullName evidence="3 5">acylphosphatase</fullName>
        <ecNumber evidence="2 5">3.6.1.7</ecNumber>
    </recommendedName>
</protein>
<proteinExistence type="inferred from homology"/>
<dbReference type="GO" id="GO:0003998">
    <property type="term" value="F:acylphosphatase activity"/>
    <property type="evidence" value="ECO:0007669"/>
    <property type="project" value="UniProtKB-EC"/>
</dbReference>
<dbReference type="PROSITE" id="PS00150">
    <property type="entry name" value="ACYLPHOSPHATASE_1"/>
    <property type="match status" value="1"/>
</dbReference>
<comment type="similarity">
    <text evidence="1 6">Belongs to the acylphosphatase family.</text>
</comment>
<evidence type="ECO:0000313" key="9">
    <source>
        <dbReference type="Proteomes" id="UP000322244"/>
    </source>
</evidence>
<dbReference type="PANTHER" id="PTHR47268:SF4">
    <property type="entry name" value="ACYLPHOSPHATASE"/>
    <property type="match status" value="1"/>
</dbReference>
<evidence type="ECO:0000313" key="8">
    <source>
        <dbReference type="EMBL" id="KAA0024274.1"/>
    </source>
</evidence>
<dbReference type="EMBL" id="VLNY01000002">
    <property type="protein sequence ID" value="KAA0024274.1"/>
    <property type="molecule type" value="Genomic_DNA"/>
</dbReference>
<dbReference type="PROSITE" id="PS51160">
    <property type="entry name" value="ACYLPHOSPHATASE_3"/>
    <property type="match status" value="1"/>
</dbReference>
<evidence type="ECO:0000256" key="4">
    <source>
        <dbReference type="ARBA" id="ARBA00047645"/>
    </source>
</evidence>
<dbReference type="InterPro" id="IPR036046">
    <property type="entry name" value="Acylphosphatase-like_dom_sf"/>
</dbReference>
<dbReference type="EC" id="3.6.1.7" evidence="2 5"/>
<dbReference type="Gene3D" id="3.30.70.100">
    <property type="match status" value="1"/>
</dbReference>
<name>A0A5A7SFB7_9NOCA</name>
<feature type="active site" evidence="5">
    <location>
        <position position="45"/>
    </location>
</feature>
<dbReference type="NCBIfam" id="NF010997">
    <property type="entry name" value="PRK14422.1"/>
    <property type="match status" value="1"/>
</dbReference>
<evidence type="ECO:0000256" key="6">
    <source>
        <dbReference type="RuleBase" id="RU004168"/>
    </source>
</evidence>
<dbReference type="SUPFAM" id="SSF54975">
    <property type="entry name" value="Acylphosphatase/BLUF domain-like"/>
    <property type="match status" value="1"/>
</dbReference>
<keyword evidence="9" id="KW-1185">Reference proteome</keyword>
<dbReference type="OrthoDB" id="3182027at2"/>
<keyword evidence="5 8" id="KW-0378">Hydrolase</keyword>
<dbReference type="Pfam" id="PF00708">
    <property type="entry name" value="Acylphosphatase"/>
    <property type="match status" value="1"/>
</dbReference>